<dbReference type="Pfam" id="PF04468">
    <property type="entry name" value="PSP1"/>
    <property type="match status" value="1"/>
</dbReference>
<reference evidence="9 10" key="2">
    <citation type="submission" date="2018-08" db="EMBL/GenBank/DDBJ databases">
        <title>A genome reference for cultivated species of the human gut microbiota.</title>
        <authorList>
            <person name="Zou Y."/>
            <person name="Xue W."/>
            <person name="Luo G."/>
        </authorList>
    </citation>
    <scope>NUCLEOTIDE SEQUENCE [LARGE SCALE GENOMIC DNA]</scope>
    <source>
        <strain evidence="6 10">AF36-7BH</strain>
        <strain evidence="5 9">AM32-2AC</strain>
    </source>
</reference>
<evidence type="ECO:0000313" key="3">
    <source>
        <dbReference type="EMBL" id="CUQ84597.1"/>
    </source>
</evidence>
<name>A0A174Z5F9_9FIRM</name>
<accession>A0A174Z5F9</accession>
<evidence type="ECO:0000313" key="5">
    <source>
        <dbReference type="EMBL" id="RHD04917.1"/>
    </source>
</evidence>
<evidence type="ECO:0000313" key="8">
    <source>
        <dbReference type="Proteomes" id="UP000095780"/>
    </source>
</evidence>
<evidence type="ECO:0000313" key="7">
    <source>
        <dbReference type="Proteomes" id="UP000095621"/>
    </source>
</evidence>
<reference evidence="7 8" key="1">
    <citation type="submission" date="2015-09" db="EMBL/GenBank/DDBJ databases">
        <authorList>
            <consortium name="Pathogen Informatics"/>
        </authorList>
    </citation>
    <scope>NUCLEOTIDE SEQUENCE [LARGE SCALE GENOMIC DNA]</scope>
    <source>
        <strain evidence="2 7">2789STDY5834875</strain>
        <strain evidence="3 8">2789STDY5834878</strain>
    </source>
</reference>
<dbReference type="InterPro" id="IPR047767">
    <property type="entry name" value="PSP1-like"/>
</dbReference>
<dbReference type="PROSITE" id="PS51411">
    <property type="entry name" value="PSP1_C"/>
    <property type="match status" value="1"/>
</dbReference>
<dbReference type="GO" id="GO:0005737">
    <property type="term" value="C:cytoplasm"/>
    <property type="evidence" value="ECO:0007669"/>
    <property type="project" value="TreeGrafter"/>
</dbReference>
<evidence type="ECO:0000313" key="9">
    <source>
        <dbReference type="Proteomes" id="UP000284794"/>
    </source>
</evidence>
<protein>
    <submittedName>
        <fullName evidence="2">PSP1 C-terminal conserved region</fullName>
    </submittedName>
    <submittedName>
        <fullName evidence="4">Stage 0 sporulation protein</fullName>
    </submittedName>
</protein>
<dbReference type="EMBL" id="QSIS01000026">
    <property type="protein sequence ID" value="RHD04917.1"/>
    <property type="molecule type" value="Genomic_DNA"/>
</dbReference>
<evidence type="ECO:0000313" key="6">
    <source>
        <dbReference type="EMBL" id="RHL64560.1"/>
    </source>
</evidence>
<evidence type="ECO:0000259" key="1">
    <source>
        <dbReference type="PROSITE" id="PS51411"/>
    </source>
</evidence>
<evidence type="ECO:0000313" key="10">
    <source>
        <dbReference type="Proteomes" id="UP000285201"/>
    </source>
</evidence>
<dbReference type="PANTHER" id="PTHR43830:SF3">
    <property type="entry name" value="PROTEIN PSP1"/>
    <property type="match status" value="1"/>
</dbReference>
<evidence type="ECO:0000313" key="11">
    <source>
        <dbReference type="Proteomes" id="UP000481964"/>
    </source>
</evidence>
<dbReference type="Proteomes" id="UP000095780">
    <property type="component" value="Unassembled WGS sequence"/>
</dbReference>
<evidence type="ECO:0000313" key="4">
    <source>
        <dbReference type="EMBL" id="MSC56212.1"/>
    </source>
</evidence>
<dbReference type="EMBL" id="CZBU01000010">
    <property type="protein sequence ID" value="CUQ79448.1"/>
    <property type="molecule type" value="Genomic_DNA"/>
</dbReference>
<reference evidence="4 11" key="3">
    <citation type="journal article" date="2019" name="Nat. Med.">
        <title>A library of human gut bacterial isolates paired with longitudinal multiomics data enables mechanistic microbiome research.</title>
        <authorList>
            <person name="Poyet M."/>
            <person name="Groussin M."/>
            <person name="Gibbons S.M."/>
            <person name="Avila-Pacheco J."/>
            <person name="Jiang X."/>
            <person name="Kearney S.M."/>
            <person name="Perrotta A.R."/>
            <person name="Berdy B."/>
            <person name="Zhao S."/>
            <person name="Lieberman T.D."/>
            <person name="Swanson P.K."/>
            <person name="Smith M."/>
            <person name="Roesemann S."/>
            <person name="Alexander J.E."/>
            <person name="Rich S.A."/>
            <person name="Livny J."/>
            <person name="Vlamakis H."/>
            <person name="Clish C."/>
            <person name="Bullock K."/>
            <person name="Deik A."/>
            <person name="Scott J."/>
            <person name="Pierce K.A."/>
            <person name="Xavier R.J."/>
            <person name="Alm E.J."/>
        </authorList>
    </citation>
    <scope>NUCLEOTIDE SEQUENCE [LARGE SCALE GENOMIC DNA]</scope>
    <source>
        <strain evidence="4 11">BIOML-A1</strain>
    </source>
</reference>
<gene>
    <name evidence="2" type="primary">tpl</name>
    <name evidence="6" type="ORF">DW007_15640</name>
    <name evidence="5" type="ORF">DW811_13850</name>
    <name evidence="2" type="ORF">ERS852490_03117</name>
    <name evidence="3" type="ORF">ERS852492_01431</name>
    <name evidence="4" type="ORF">GKE48_01900</name>
</gene>
<dbReference type="PANTHER" id="PTHR43830">
    <property type="entry name" value="PROTEIN PSP1"/>
    <property type="match status" value="1"/>
</dbReference>
<dbReference type="EMBL" id="QROY01000024">
    <property type="protein sequence ID" value="RHL64560.1"/>
    <property type="molecule type" value="Genomic_DNA"/>
</dbReference>
<organism evidence="2 7">
    <name type="scientific">Lachnospira eligens</name>
    <dbReference type="NCBI Taxonomy" id="39485"/>
    <lineage>
        <taxon>Bacteria</taxon>
        <taxon>Bacillati</taxon>
        <taxon>Bacillota</taxon>
        <taxon>Clostridia</taxon>
        <taxon>Lachnospirales</taxon>
        <taxon>Lachnospiraceae</taxon>
        <taxon>Lachnospira</taxon>
    </lineage>
</organism>
<dbReference type="EMBL" id="CZBV01000004">
    <property type="protein sequence ID" value="CUQ84597.1"/>
    <property type="molecule type" value="Genomic_DNA"/>
</dbReference>
<dbReference type="AlphaFoldDB" id="A0A174Z5F9"/>
<dbReference type="RefSeq" id="WP_022099168.1">
    <property type="nucleotide sequence ID" value="NZ_CABIXW010000004.1"/>
</dbReference>
<evidence type="ECO:0000313" key="2">
    <source>
        <dbReference type="EMBL" id="CUQ79448.1"/>
    </source>
</evidence>
<proteinExistence type="predicted"/>
<dbReference type="Proteomes" id="UP000284794">
    <property type="component" value="Unassembled WGS sequence"/>
</dbReference>
<sequence length="304" mass="34791">MTKVVGVRFRQVGKIYFFAPGKYSVETGQHVIVETARGVEYGQVVLGEREVEDTAVIQPLKAIIRVATPEDDERELKNREKEKEAFKICLEKIAKHNLDMKLIKAEYTFDNNKVLFYFTADGRIDFRELVKDLAAVFKTRIELRQIGVRDETKILGGIGSCGRPLCCATFLPEFNPVSIKMAKEQNLSLNPTKISGVCGRLMCCLKNEQDTYEELNSHLPNVGDSVTTPDKLVGEVSSVNVLRQRVKVLITHDNDEKELKEYPVEELRFKRKRRFDKVRIDDDKELKALEELERKEGKAHISDD</sequence>
<feature type="domain" description="PSP1 C-terminal" evidence="1">
    <location>
        <begin position="61"/>
        <end position="146"/>
    </location>
</feature>
<dbReference type="Proteomes" id="UP000481964">
    <property type="component" value="Unassembled WGS sequence"/>
</dbReference>
<dbReference type="Proteomes" id="UP000285201">
    <property type="component" value="Unassembled WGS sequence"/>
</dbReference>
<dbReference type="NCBIfam" id="NF041131">
    <property type="entry name" value="RicT_YaaT_fam"/>
    <property type="match status" value="1"/>
</dbReference>
<dbReference type="OrthoDB" id="9779344at2"/>
<dbReference type="EMBL" id="WKRD01000001">
    <property type="protein sequence ID" value="MSC56212.1"/>
    <property type="molecule type" value="Genomic_DNA"/>
</dbReference>
<dbReference type="InterPro" id="IPR007557">
    <property type="entry name" value="PSP1_C"/>
</dbReference>
<dbReference type="Proteomes" id="UP000095621">
    <property type="component" value="Unassembled WGS sequence"/>
</dbReference>